<dbReference type="AlphaFoldDB" id="G3GRU1"/>
<dbReference type="EMBL" id="JH000004">
    <property type="protein sequence ID" value="EGV94085.1"/>
    <property type="molecule type" value="Genomic_DNA"/>
</dbReference>
<evidence type="ECO:0000313" key="2">
    <source>
        <dbReference type="EMBL" id="EGV94085.1"/>
    </source>
</evidence>
<evidence type="ECO:0008006" key="4">
    <source>
        <dbReference type="Google" id="ProtNLM"/>
    </source>
</evidence>
<evidence type="ECO:0000313" key="3">
    <source>
        <dbReference type="Proteomes" id="UP000001075"/>
    </source>
</evidence>
<organism evidence="2 3">
    <name type="scientific">Cricetulus griseus</name>
    <name type="common">Chinese hamster</name>
    <name type="synonym">Cricetulus barabensis griseus</name>
    <dbReference type="NCBI Taxonomy" id="10029"/>
    <lineage>
        <taxon>Eukaryota</taxon>
        <taxon>Metazoa</taxon>
        <taxon>Chordata</taxon>
        <taxon>Craniata</taxon>
        <taxon>Vertebrata</taxon>
        <taxon>Euteleostomi</taxon>
        <taxon>Mammalia</taxon>
        <taxon>Eutheria</taxon>
        <taxon>Euarchontoglires</taxon>
        <taxon>Glires</taxon>
        <taxon>Rodentia</taxon>
        <taxon>Myomorpha</taxon>
        <taxon>Muroidea</taxon>
        <taxon>Cricetidae</taxon>
        <taxon>Cricetinae</taxon>
        <taxon>Cricetulus</taxon>
    </lineage>
</organism>
<accession>G3GRU1</accession>
<keyword evidence="1" id="KW-0732">Signal</keyword>
<dbReference type="InParanoid" id="G3GRU1"/>
<feature type="signal peptide" evidence="1">
    <location>
        <begin position="1"/>
        <end position="26"/>
    </location>
</feature>
<reference evidence="3" key="1">
    <citation type="journal article" date="2011" name="Nat. Biotechnol.">
        <title>The genomic sequence of the Chinese hamster ovary (CHO)-K1 cell line.</title>
        <authorList>
            <person name="Xu X."/>
            <person name="Nagarajan H."/>
            <person name="Lewis N.E."/>
            <person name="Pan S."/>
            <person name="Cai Z."/>
            <person name="Liu X."/>
            <person name="Chen W."/>
            <person name="Xie M."/>
            <person name="Wang W."/>
            <person name="Hammond S."/>
            <person name="Andersen M.R."/>
            <person name="Neff N."/>
            <person name="Passarelli B."/>
            <person name="Koh W."/>
            <person name="Fan H.C."/>
            <person name="Wang J."/>
            <person name="Gui Y."/>
            <person name="Lee K.H."/>
            <person name="Betenbaugh M.J."/>
            <person name="Quake S.R."/>
            <person name="Famili I."/>
            <person name="Palsson B.O."/>
            <person name="Wang J."/>
        </authorList>
    </citation>
    <scope>NUCLEOTIDE SEQUENCE [LARGE SCALE GENOMIC DNA]</scope>
    <source>
        <strain evidence="3">CHO K1 cell line</strain>
    </source>
</reference>
<proteinExistence type="predicted"/>
<dbReference type="Proteomes" id="UP000001075">
    <property type="component" value="Unassembled WGS sequence"/>
</dbReference>
<feature type="chain" id="PRO_5003443720" description="Secreted protein" evidence="1">
    <location>
        <begin position="27"/>
        <end position="79"/>
    </location>
</feature>
<name>G3GRU1_CRIGR</name>
<sequence length="79" mass="8929">MRAELAQQLLPMRLFHLLCQLLRLGSVDLCAMTIFLMEPSRVDWASCLGSLLVLCPANPMHRFSPFCPALEMQNTPWPG</sequence>
<evidence type="ECO:0000256" key="1">
    <source>
        <dbReference type="SAM" id="SignalP"/>
    </source>
</evidence>
<protein>
    <recommendedName>
        <fullName evidence="4">Secreted protein</fullName>
    </recommendedName>
</protein>
<gene>
    <name evidence="2" type="ORF">I79_000235</name>
</gene>